<dbReference type="PANTHER" id="PTHR33526:SF4">
    <property type="entry name" value="OS07G0123800 PROTEIN"/>
    <property type="match status" value="1"/>
</dbReference>
<evidence type="ECO:0000256" key="1">
    <source>
        <dbReference type="SAM" id="MobiDB-lite"/>
    </source>
</evidence>
<organism evidence="2 3">
    <name type="scientific">Dioscorea cayennensis subsp. rotundata</name>
    <name type="common">White Guinea yam</name>
    <name type="synonym">Dioscorea rotundata</name>
    <dbReference type="NCBI Taxonomy" id="55577"/>
    <lineage>
        <taxon>Eukaryota</taxon>
        <taxon>Viridiplantae</taxon>
        <taxon>Streptophyta</taxon>
        <taxon>Embryophyta</taxon>
        <taxon>Tracheophyta</taxon>
        <taxon>Spermatophyta</taxon>
        <taxon>Magnoliopsida</taxon>
        <taxon>Liliopsida</taxon>
        <taxon>Dioscoreales</taxon>
        <taxon>Dioscoreaceae</taxon>
        <taxon>Dioscorea</taxon>
    </lineage>
</organism>
<accession>A0AB40CCF7</accession>
<dbReference type="RefSeq" id="XP_039137267.1">
    <property type="nucleotide sequence ID" value="XM_039281333.1"/>
</dbReference>
<dbReference type="AlphaFoldDB" id="A0AB40CCF7"/>
<dbReference type="PANTHER" id="PTHR33526">
    <property type="entry name" value="OS07G0123800 PROTEIN"/>
    <property type="match status" value="1"/>
</dbReference>
<feature type="region of interest" description="Disordered" evidence="1">
    <location>
        <begin position="1"/>
        <end position="32"/>
    </location>
</feature>
<evidence type="ECO:0000313" key="2">
    <source>
        <dbReference type="Proteomes" id="UP001515500"/>
    </source>
</evidence>
<protein>
    <submittedName>
        <fullName evidence="3">Uncharacterized protein LOC120274795</fullName>
    </submittedName>
</protein>
<sequence>MTDQTTSSTPTNQNQTPQSTNKTTKKAQSNKEKTAIKCFKAPYRILRSARDFYVRCFTGCAGRSQYGSMMGNPVRAVSAVPRGFSFHSQSTHSQEDISELIRVASRGSLGRSPAQNQGSSSNVDGVVPRSQSVAIGRIDEDKPCEFGDDVGALGLHGMYPRSRSCAVVTNKRRVGIVA</sequence>
<proteinExistence type="predicted"/>
<dbReference type="Proteomes" id="UP001515500">
    <property type="component" value="Chromosome 13"/>
</dbReference>
<dbReference type="InterPro" id="IPR016972">
    <property type="entry name" value="UCP031279"/>
</dbReference>
<name>A0AB40CCF7_DIOCR</name>
<keyword evidence="2" id="KW-1185">Reference proteome</keyword>
<feature type="compositionally biased region" description="Low complexity" evidence="1">
    <location>
        <begin position="1"/>
        <end position="22"/>
    </location>
</feature>
<evidence type="ECO:0000313" key="3">
    <source>
        <dbReference type="RefSeq" id="XP_039137267.1"/>
    </source>
</evidence>
<dbReference type="PIRSF" id="PIRSF031279">
    <property type="entry name" value="UCP031279"/>
    <property type="match status" value="1"/>
</dbReference>
<dbReference type="GeneID" id="120274795"/>
<reference evidence="3" key="1">
    <citation type="submission" date="2025-08" db="UniProtKB">
        <authorList>
            <consortium name="RefSeq"/>
        </authorList>
    </citation>
    <scope>IDENTIFICATION</scope>
</reference>
<gene>
    <name evidence="3" type="primary">LOC120274795</name>
</gene>